<dbReference type="Proteomes" id="UP001153555">
    <property type="component" value="Unassembled WGS sequence"/>
</dbReference>
<dbReference type="OrthoDB" id="1534647at2759"/>
<organism evidence="2 3">
    <name type="scientific">Striga hermonthica</name>
    <name type="common">Purple witchweed</name>
    <name type="synonym">Buchnera hermonthica</name>
    <dbReference type="NCBI Taxonomy" id="68872"/>
    <lineage>
        <taxon>Eukaryota</taxon>
        <taxon>Viridiplantae</taxon>
        <taxon>Streptophyta</taxon>
        <taxon>Embryophyta</taxon>
        <taxon>Tracheophyta</taxon>
        <taxon>Spermatophyta</taxon>
        <taxon>Magnoliopsida</taxon>
        <taxon>eudicotyledons</taxon>
        <taxon>Gunneridae</taxon>
        <taxon>Pentapetalae</taxon>
        <taxon>asterids</taxon>
        <taxon>lamiids</taxon>
        <taxon>Lamiales</taxon>
        <taxon>Orobanchaceae</taxon>
        <taxon>Buchnereae</taxon>
        <taxon>Striga</taxon>
    </lineage>
</organism>
<evidence type="ECO:0000313" key="3">
    <source>
        <dbReference type="Proteomes" id="UP001153555"/>
    </source>
</evidence>
<dbReference type="InterPro" id="IPR050232">
    <property type="entry name" value="FBL13/AtMIF1-like"/>
</dbReference>
<evidence type="ECO:0000259" key="1">
    <source>
        <dbReference type="Pfam" id="PF24758"/>
    </source>
</evidence>
<keyword evidence="3" id="KW-1185">Reference proteome</keyword>
<proteinExistence type="predicted"/>
<feature type="domain" description="F-box/LRR-repeat protein 15/At3g58940/PEG3-like LRR" evidence="1">
    <location>
        <begin position="415"/>
        <end position="488"/>
    </location>
</feature>
<protein>
    <recommendedName>
        <fullName evidence="1">F-box/LRR-repeat protein 15/At3g58940/PEG3-like LRR domain-containing protein</fullName>
    </recommendedName>
</protein>
<accession>A0A9N7RB87</accession>
<evidence type="ECO:0000313" key="2">
    <source>
        <dbReference type="EMBL" id="CAA0821996.1"/>
    </source>
</evidence>
<name>A0A9N7RB87_STRHE</name>
<dbReference type="Pfam" id="PF24758">
    <property type="entry name" value="LRR_At5g56370"/>
    <property type="match status" value="1"/>
</dbReference>
<gene>
    <name evidence="2" type="ORF">SHERM_19611</name>
</gene>
<sequence>MTISRYEKLNLKIESLRLHGDNSKCSVLYEELISKALSMGATILDIRGDFVLPNEVFEAENLVRLSVEKCRINLNQDRPQQYSAKSVRFDVSSLDKFTYEGPLIHHISFAPTSKFRVSRLAIKENRGLSTAWFKKLEIFLKELGRSEIHLSLRLGSKAIFDYEADEFQGVMKPEVDSLTVNMDGMSSITCYVLFDGLFRICRPKIIAHYILPESSCGGKGNTNNDFLGKRFLEGVKGKFSVGSHLMSSVNDLKEVNVQLFDDDVGAWTPLPWDSSLDASTSTCRKRKTLDEEFELPEYIIPRIQSFLTGKEATRTSILSNAWHHATITRPNLDFDVHDFRSDREDEPNSSSYHKFSKFVKKTISRYEQLKLKIETLRFREYTKWGDTDDDVCVVYKELIPKALSMGATLLDIGGDFLLPNEVFEAENLVRLSVEKCRINLDWDRPVRCPRLKSLCLSDVYIVEPNQICRIISGCPSIKKLSFTDAFGYNRSVRDGRLTNSHMQLTCLVCDVPFSNFVTAGDLSSKFPFLKDLTLHDICFFPRKEIVISSRSLERLNFICPERHYSDEKKIRFDVPSLRKFTYEGSLVHHISFAPTSKFWVVSRLAIMENRGLSTAWFGKLENLVKELGRSEIHICLRLGTKTIFDYEADEFQGVTKLVEVDNFTVDLDGLSSLTCCVLFDGLFDVPSLRKFTYEGSLVHHISFAPTSKFWVVSRLAITENRGLSTAWFGKLENLVKELGRSEIHICLRLGTKTIFDYEADEFQGVTKSVEVDTFTVDLDGLSSLTCCVLFDGLFRICRPKFVTHYLLPESSCGGKTNNDFLGKRLVEGVKGQFSIGSHLMSSVNDLKEVNVQLFDDDAGVWTPLPWDSFLDASRRTYRKREIRFQLAWKSLDN</sequence>
<dbReference type="InterPro" id="IPR055411">
    <property type="entry name" value="LRR_FXL15/At3g58940/PEG3-like"/>
</dbReference>
<comment type="caution">
    <text evidence="2">The sequence shown here is derived from an EMBL/GenBank/DDBJ whole genome shotgun (WGS) entry which is preliminary data.</text>
</comment>
<dbReference type="SUPFAM" id="SSF52047">
    <property type="entry name" value="RNI-like"/>
    <property type="match status" value="1"/>
</dbReference>
<dbReference type="AlphaFoldDB" id="A0A9N7RB87"/>
<reference evidence="2" key="1">
    <citation type="submission" date="2019-12" db="EMBL/GenBank/DDBJ databases">
        <authorList>
            <person name="Scholes J."/>
        </authorList>
    </citation>
    <scope>NUCLEOTIDE SEQUENCE</scope>
</reference>
<dbReference type="EMBL" id="CACSLK010021934">
    <property type="protein sequence ID" value="CAA0821996.1"/>
    <property type="molecule type" value="Genomic_DNA"/>
</dbReference>
<dbReference type="PANTHER" id="PTHR31900">
    <property type="entry name" value="F-BOX/RNI SUPERFAMILY PROTEIN-RELATED"/>
    <property type="match status" value="1"/>
</dbReference>
<dbReference type="PANTHER" id="PTHR31900:SF30">
    <property type="entry name" value="SUPERFAMILY PROTEIN, PUTATIVE-RELATED"/>
    <property type="match status" value="1"/>
</dbReference>